<organism evidence="4 5">
    <name type="scientific">Phyllosticta citribraziliensis</name>
    <dbReference type="NCBI Taxonomy" id="989973"/>
    <lineage>
        <taxon>Eukaryota</taxon>
        <taxon>Fungi</taxon>
        <taxon>Dikarya</taxon>
        <taxon>Ascomycota</taxon>
        <taxon>Pezizomycotina</taxon>
        <taxon>Dothideomycetes</taxon>
        <taxon>Dothideomycetes incertae sedis</taxon>
        <taxon>Botryosphaeriales</taxon>
        <taxon>Phyllostictaceae</taxon>
        <taxon>Phyllosticta</taxon>
    </lineage>
</organism>
<comment type="similarity">
    <text evidence="1">Belongs to the NtaA/SnaA/DszA monooxygenase family.</text>
</comment>
<dbReference type="EMBL" id="JBBPEH010000016">
    <property type="protein sequence ID" value="KAK7529675.1"/>
    <property type="molecule type" value="Genomic_DNA"/>
</dbReference>
<dbReference type="InterPro" id="IPR011251">
    <property type="entry name" value="Luciferase-like_dom"/>
</dbReference>
<dbReference type="GO" id="GO:0004497">
    <property type="term" value="F:monooxygenase activity"/>
    <property type="evidence" value="ECO:0007669"/>
    <property type="project" value="UniProtKB-KW"/>
</dbReference>
<dbReference type="PANTHER" id="PTHR30011">
    <property type="entry name" value="ALKANESULFONATE MONOOXYGENASE-RELATED"/>
    <property type="match status" value="1"/>
</dbReference>
<sequence>MADLSNEKNGVEANGSTNGSAPKKQWIMNAFSMSSPGHVAAGLWSHPKNRTAEYTDIEYWTDLAKILEAGKFHGVFIADMLGVYDVYKGPGNIDSALPGAAQFPISDPLMPIAAMAAVTKHLSFGVTASTTYEPPFLLARKYSTLDHLTKGRIAWNVVTSYLESAARNLNLDTQIPHDERYVIAEEYLQVTLKLWESSWKDDAVVKDAKKGVFTVPGRVRRVDHEGKYFKVAGPFTNEPSIQRSPSIFQAGASPAGKAFATKYAECMFLTGFETHTVRGQVDDIRALAAKNGRGPGTPKLIIGMLIIVDETDEKARAKYEEYMSYADLEGSLVLAAGWTGTDFGQFSDDEDLRFTGTPGIQSMVNCWSATVPGTDGARWTKKRVAEELAVGGPLPKAIGSPKTVADILQTWVDEAGVDGFNIPYAINPGDFEDIIKWLWPELRKRGVFWEDYPAATTRENYYADGKGPRLRDDHPGSAFKWH</sequence>
<accession>A0ABR1L371</accession>
<dbReference type="PIRSF" id="PIRSF000337">
    <property type="entry name" value="NTA_MOA"/>
    <property type="match status" value="1"/>
</dbReference>
<feature type="region of interest" description="Disordered" evidence="2">
    <location>
        <begin position="1"/>
        <end position="22"/>
    </location>
</feature>
<dbReference type="PANTHER" id="PTHR30011:SF41">
    <property type="entry name" value="XENOBIOTIC COMPOUND MONOOXYGENASE, DSZA FAMILY (AFU_ORTHOLOGUE AFUA_3G15040)"/>
    <property type="match status" value="1"/>
</dbReference>
<keyword evidence="5" id="KW-1185">Reference proteome</keyword>
<dbReference type="NCBIfam" id="TIGR03860">
    <property type="entry name" value="FMN_nitrolo"/>
    <property type="match status" value="1"/>
</dbReference>
<dbReference type="InterPro" id="IPR051260">
    <property type="entry name" value="Diverse_substr_monoxygenases"/>
</dbReference>
<proteinExistence type="inferred from homology"/>
<dbReference type="Gene3D" id="3.20.20.30">
    <property type="entry name" value="Luciferase-like domain"/>
    <property type="match status" value="1"/>
</dbReference>
<comment type="caution">
    <text evidence="4">The sequence shown here is derived from an EMBL/GenBank/DDBJ whole genome shotgun (WGS) entry which is preliminary data.</text>
</comment>
<evidence type="ECO:0000313" key="5">
    <source>
        <dbReference type="Proteomes" id="UP001360953"/>
    </source>
</evidence>
<reference evidence="4 5" key="1">
    <citation type="submission" date="2024-04" db="EMBL/GenBank/DDBJ databases">
        <title>Phyllosticta paracitricarpa is synonymous to the EU quarantine fungus P. citricarpa based on phylogenomic analyses.</title>
        <authorList>
            <consortium name="Lawrence Berkeley National Laboratory"/>
            <person name="Van ingen-buijs V.A."/>
            <person name="Van westerhoven A.C."/>
            <person name="Haridas S."/>
            <person name="Skiadas P."/>
            <person name="Martin F."/>
            <person name="Groenewald J.Z."/>
            <person name="Crous P.W."/>
            <person name="Seidl M.F."/>
        </authorList>
    </citation>
    <scope>NUCLEOTIDE SEQUENCE [LARGE SCALE GENOMIC DNA]</scope>
    <source>
        <strain evidence="4 5">CPC 17464</strain>
    </source>
</reference>
<evidence type="ECO:0000256" key="2">
    <source>
        <dbReference type="SAM" id="MobiDB-lite"/>
    </source>
</evidence>
<evidence type="ECO:0000259" key="3">
    <source>
        <dbReference type="Pfam" id="PF00296"/>
    </source>
</evidence>
<dbReference type="Proteomes" id="UP001360953">
    <property type="component" value="Unassembled WGS sequence"/>
</dbReference>
<keyword evidence="4" id="KW-0503">Monooxygenase</keyword>
<gene>
    <name evidence="4" type="ORF">J3D65DRAFT_580537</name>
</gene>
<dbReference type="InterPro" id="IPR036661">
    <property type="entry name" value="Luciferase-like_sf"/>
</dbReference>
<feature type="compositionally biased region" description="Basic and acidic residues" evidence="2">
    <location>
        <begin position="1"/>
        <end position="10"/>
    </location>
</feature>
<keyword evidence="4" id="KW-0560">Oxidoreductase</keyword>
<protein>
    <submittedName>
        <fullName evidence="4">Alkanesulfonate monooxygenase</fullName>
    </submittedName>
</protein>
<evidence type="ECO:0000256" key="1">
    <source>
        <dbReference type="ARBA" id="ARBA00033748"/>
    </source>
</evidence>
<feature type="domain" description="Luciferase-like" evidence="3">
    <location>
        <begin position="51"/>
        <end position="417"/>
    </location>
</feature>
<name>A0ABR1L371_9PEZI</name>
<dbReference type="SUPFAM" id="SSF51679">
    <property type="entry name" value="Bacterial luciferase-like"/>
    <property type="match status" value="1"/>
</dbReference>
<evidence type="ECO:0000313" key="4">
    <source>
        <dbReference type="EMBL" id="KAK7529675.1"/>
    </source>
</evidence>
<dbReference type="Pfam" id="PF00296">
    <property type="entry name" value="Bac_luciferase"/>
    <property type="match status" value="1"/>
</dbReference>
<dbReference type="InterPro" id="IPR016215">
    <property type="entry name" value="NTA_MOA"/>
</dbReference>
<dbReference type="GeneID" id="92030614"/>
<dbReference type="RefSeq" id="XP_066650125.1">
    <property type="nucleotide sequence ID" value="XM_066797708.1"/>
</dbReference>